<evidence type="ECO:0000313" key="2">
    <source>
        <dbReference type="Proteomes" id="UP000828390"/>
    </source>
</evidence>
<reference evidence="1" key="2">
    <citation type="submission" date="2020-11" db="EMBL/GenBank/DDBJ databases">
        <authorList>
            <person name="McCartney M.A."/>
            <person name="Auch B."/>
            <person name="Kono T."/>
            <person name="Mallez S."/>
            <person name="Becker A."/>
            <person name="Gohl D.M."/>
            <person name="Silverstein K.A.T."/>
            <person name="Koren S."/>
            <person name="Bechman K.B."/>
            <person name="Herman A."/>
            <person name="Abrahante J.E."/>
            <person name="Garbe J."/>
        </authorList>
    </citation>
    <scope>NUCLEOTIDE SEQUENCE</scope>
    <source>
        <strain evidence="1">Duluth1</strain>
        <tissue evidence="1">Whole animal</tissue>
    </source>
</reference>
<name>A0A9D4MSA8_DREPO</name>
<dbReference type="AlphaFoldDB" id="A0A9D4MSA8"/>
<comment type="caution">
    <text evidence="1">The sequence shown here is derived from an EMBL/GenBank/DDBJ whole genome shotgun (WGS) entry which is preliminary data.</text>
</comment>
<accession>A0A9D4MSA8</accession>
<gene>
    <name evidence="1" type="ORF">DPMN_006899</name>
</gene>
<sequence>MTPVFSTTNDRFITEYNIGRSVCYHGDRASPHALRTSITTRAALDSFNVNIARPTLLLLLPRCSISRE</sequence>
<proteinExistence type="predicted"/>
<protein>
    <submittedName>
        <fullName evidence="1">Uncharacterized protein</fullName>
    </submittedName>
</protein>
<evidence type="ECO:0000313" key="1">
    <source>
        <dbReference type="EMBL" id="KAH3882952.1"/>
    </source>
</evidence>
<dbReference type="EMBL" id="JAIWYP010000001">
    <property type="protein sequence ID" value="KAH3882952.1"/>
    <property type="molecule type" value="Genomic_DNA"/>
</dbReference>
<reference evidence="1" key="1">
    <citation type="journal article" date="2019" name="bioRxiv">
        <title>The Genome of the Zebra Mussel, Dreissena polymorpha: A Resource for Invasive Species Research.</title>
        <authorList>
            <person name="McCartney M.A."/>
            <person name="Auch B."/>
            <person name="Kono T."/>
            <person name="Mallez S."/>
            <person name="Zhang Y."/>
            <person name="Obille A."/>
            <person name="Becker A."/>
            <person name="Abrahante J.E."/>
            <person name="Garbe J."/>
            <person name="Badalamenti J.P."/>
            <person name="Herman A."/>
            <person name="Mangelson H."/>
            <person name="Liachko I."/>
            <person name="Sullivan S."/>
            <person name="Sone E.D."/>
            <person name="Koren S."/>
            <person name="Silverstein K.A.T."/>
            <person name="Beckman K.B."/>
            <person name="Gohl D.M."/>
        </authorList>
    </citation>
    <scope>NUCLEOTIDE SEQUENCE</scope>
    <source>
        <strain evidence="1">Duluth1</strain>
        <tissue evidence="1">Whole animal</tissue>
    </source>
</reference>
<keyword evidence="2" id="KW-1185">Reference proteome</keyword>
<dbReference type="Proteomes" id="UP000828390">
    <property type="component" value="Unassembled WGS sequence"/>
</dbReference>
<organism evidence="1 2">
    <name type="scientific">Dreissena polymorpha</name>
    <name type="common">Zebra mussel</name>
    <name type="synonym">Mytilus polymorpha</name>
    <dbReference type="NCBI Taxonomy" id="45954"/>
    <lineage>
        <taxon>Eukaryota</taxon>
        <taxon>Metazoa</taxon>
        <taxon>Spiralia</taxon>
        <taxon>Lophotrochozoa</taxon>
        <taxon>Mollusca</taxon>
        <taxon>Bivalvia</taxon>
        <taxon>Autobranchia</taxon>
        <taxon>Heteroconchia</taxon>
        <taxon>Euheterodonta</taxon>
        <taxon>Imparidentia</taxon>
        <taxon>Neoheterodontei</taxon>
        <taxon>Myida</taxon>
        <taxon>Dreissenoidea</taxon>
        <taxon>Dreissenidae</taxon>
        <taxon>Dreissena</taxon>
    </lineage>
</organism>